<comment type="caution">
    <text evidence="2">The sequence shown here is derived from an EMBL/GenBank/DDBJ whole genome shotgun (WGS) entry which is preliminary data.</text>
</comment>
<proteinExistence type="predicted"/>
<name>A0A939J8Y5_9HYPH</name>
<gene>
    <name evidence="2" type="ORF">J0X15_11275</name>
</gene>
<dbReference type="Gene3D" id="3.40.50.300">
    <property type="entry name" value="P-loop containing nucleotide triphosphate hydrolases"/>
    <property type="match status" value="1"/>
</dbReference>
<reference evidence="2" key="1">
    <citation type="submission" date="2021-03" db="EMBL/GenBank/DDBJ databases">
        <title>Roseibium sp. CAU 1637 isolated from Incheon.</title>
        <authorList>
            <person name="Kim W."/>
        </authorList>
    </citation>
    <scope>NUCLEOTIDE SEQUENCE</scope>
    <source>
        <strain evidence="2">CAU 1637</strain>
    </source>
</reference>
<dbReference type="Pfam" id="PF01636">
    <property type="entry name" value="APH"/>
    <property type="match status" value="1"/>
</dbReference>
<organism evidence="2 3">
    <name type="scientific">Roseibium limicola</name>
    <dbReference type="NCBI Taxonomy" id="2816037"/>
    <lineage>
        <taxon>Bacteria</taxon>
        <taxon>Pseudomonadati</taxon>
        <taxon>Pseudomonadota</taxon>
        <taxon>Alphaproteobacteria</taxon>
        <taxon>Hyphomicrobiales</taxon>
        <taxon>Stappiaceae</taxon>
        <taxon>Roseibium</taxon>
    </lineage>
</organism>
<keyword evidence="3" id="KW-1185">Reference proteome</keyword>
<evidence type="ECO:0000313" key="3">
    <source>
        <dbReference type="Proteomes" id="UP000664779"/>
    </source>
</evidence>
<evidence type="ECO:0000259" key="1">
    <source>
        <dbReference type="Pfam" id="PF01636"/>
    </source>
</evidence>
<protein>
    <submittedName>
        <fullName evidence="2">AAA family ATPase</fullName>
    </submittedName>
</protein>
<dbReference type="InterPro" id="IPR052732">
    <property type="entry name" value="Cell-binding_unc_protein"/>
</dbReference>
<dbReference type="SUPFAM" id="SSF52540">
    <property type="entry name" value="P-loop containing nucleoside triphosphate hydrolases"/>
    <property type="match status" value="1"/>
</dbReference>
<dbReference type="InterPro" id="IPR002575">
    <property type="entry name" value="Aminoglycoside_PTrfase"/>
</dbReference>
<dbReference type="Pfam" id="PF13671">
    <property type="entry name" value="AAA_33"/>
    <property type="match status" value="1"/>
</dbReference>
<dbReference type="AlphaFoldDB" id="A0A939J8Y5"/>
<dbReference type="InterPro" id="IPR027417">
    <property type="entry name" value="P-loop_NTPase"/>
</dbReference>
<sequence length="417" mass="45715">MNRFDGNRQLDRIASEAPLPAPLCDKLAAMMLEAHDAAPVKLDAGPAFFAELTSYVDQNADAFQAFPDQFPPEQARALNGQARSGLRALKPLILRRALQGNIRFCHGDAHTRNIILLDDQPVLFDAIEFSEAIATTDRLYDLAFLLMDLWEQDQKPAANLIFNRYLDRKTLAEHGAQPGDDEESLAALPFYLMMRACIRAKIAAASADNQESDQARDALRREATTYFNLARSFIGLGPAPERESTRLVGIGGLSGSGKSTLARQIACDTGRAPGARILRTDVERKALLKLKETDKAPQSAYAEDAARTVYARLEGRIRHALQAGQSVIFDAVFAHEAQRREIEALAASAGVEFLGLWLDAPADVLTSRVTQRRGDASDADADVVALQLSQDIGDMTWHRIDASGSAEDCLRQSRDLL</sequence>
<dbReference type="EMBL" id="JAFLNF010000004">
    <property type="protein sequence ID" value="MBO0345801.1"/>
    <property type="molecule type" value="Genomic_DNA"/>
</dbReference>
<dbReference type="InterPro" id="IPR011009">
    <property type="entry name" value="Kinase-like_dom_sf"/>
</dbReference>
<dbReference type="SUPFAM" id="SSF56112">
    <property type="entry name" value="Protein kinase-like (PK-like)"/>
    <property type="match status" value="1"/>
</dbReference>
<dbReference type="PANTHER" id="PTHR43883:SF1">
    <property type="entry name" value="GLUCONOKINASE"/>
    <property type="match status" value="1"/>
</dbReference>
<dbReference type="Gene3D" id="3.90.1200.10">
    <property type="match status" value="1"/>
</dbReference>
<dbReference type="Proteomes" id="UP000664779">
    <property type="component" value="Unassembled WGS sequence"/>
</dbReference>
<accession>A0A939J8Y5</accession>
<feature type="domain" description="Aminoglycoside phosphotransferase" evidence="1">
    <location>
        <begin position="22"/>
        <end position="166"/>
    </location>
</feature>
<dbReference type="PANTHER" id="PTHR43883">
    <property type="entry name" value="SLR0207 PROTEIN"/>
    <property type="match status" value="1"/>
</dbReference>
<evidence type="ECO:0000313" key="2">
    <source>
        <dbReference type="EMBL" id="MBO0345801.1"/>
    </source>
</evidence>